<dbReference type="GO" id="GO:0033045">
    <property type="term" value="P:regulation of sister chromatid segregation"/>
    <property type="evidence" value="ECO:0007669"/>
    <property type="project" value="TreeGrafter"/>
</dbReference>
<keyword evidence="2" id="KW-0235">DNA replication</keyword>
<keyword evidence="10" id="KW-1185">Reference proteome</keyword>
<evidence type="ECO:0000256" key="3">
    <source>
        <dbReference type="ARBA" id="ARBA00023125"/>
    </source>
</evidence>
<dbReference type="PANTHER" id="PTHR33962:SF1">
    <property type="entry name" value="RECQ-MEDIATED GENOME INSTABILITY PROTEIN 2"/>
    <property type="match status" value="1"/>
</dbReference>
<evidence type="ECO:0000256" key="7">
    <source>
        <dbReference type="ARBA" id="ARBA00065114"/>
    </source>
</evidence>
<proteinExistence type="inferred from homology"/>
<feature type="non-terminal residue" evidence="9">
    <location>
        <position position="149"/>
    </location>
</feature>
<dbReference type="FunFam" id="2.40.50.140:FF:000224">
    <property type="entry name" value="RecQ mediated genome instability 2"/>
    <property type="match status" value="1"/>
</dbReference>
<comment type="subunit">
    <text evidence="7">Component of the RMI complex, containing at least TOP3A, RMI1 and RMI2. The RMI complex interacts with BLM.</text>
</comment>
<comment type="function">
    <text evidence="5">Essential component of the RMI complex, a complex that plays an important role in the processing of homologous recombination intermediates. It is required to regulate sister chromatid segregation and to limit DNA crossover. Essential for the stability, localization, and function of BLM, TOP3A, and complexes containing BLM. In the RMI complex, it is required to target BLM to chromatin and stress-induced nuclear foci and mitotic phosphorylation of BLM.</text>
</comment>
<accession>A0A8T1T9C3</accession>
<evidence type="ECO:0000313" key="9">
    <source>
        <dbReference type="EMBL" id="KAG6937547.1"/>
    </source>
</evidence>
<dbReference type="PANTHER" id="PTHR33962">
    <property type="entry name" value="RECQ-MEDIATED GENOME INSTABILITY PROTEIN 2 RMI2"/>
    <property type="match status" value="1"/>
</dbReference>
<comment type="similarity">
    <text evidence="6">Belongs to the RMI2 family.</text>
</comment>
<gene>
    <name evidence="9" type="primary">RMI2</name>
    <name evidence="9" type="ORF">G0U57_009134</name>
</gene>
<comment type="subcellular location">
    <subcellularLocation>
        <location evidence="1">Nucleus</location>
    </subcellularLocation>
</comment>
<evidence type="ECO:0000256" key="6">
    <source>
        <dbReference type="ARBA" id="ARBA00061240"/>
    </source>
</evidence>
<dbReference type="GO" id="GO:0006260">
    <property type="term" value="P:DNA replication"/>
    <property type="evidence" value="ECO:0007669"/>
    <property type="project" value="UniProtKB-KW"/>
</dbReference>
<dbReference type="AlphaFoldDB" id="A0A8T1T9C3"/>
<dbReference type="EMBL" id="JAHGAV010000023">
    <property type="protein sequence ID" value="KAG6937547.1"/>
    <property type="molecule type" value="Genomic_DNA"/>
</dbReference>
<reference evidence="9 10" key="1">
    <citation type="journal article" date="2020" name="G3 (Bethesda)">
        <title>Draft Genome of the Common Snapping Turtle, Chelydra serpentina, a Model for Phenotypic Plasticity in Reptiles.</title>
        <authorList>
            <person name="Das D."/>
            <person name="Singh S.K."/>
            <person name="Bierstedt J."/>
            <person name="Erickson A."/>
            <person name="Galli G.L.J."/>
            <person name="Crossley D.A. 2nd"/>
            <person name="Rhen T."/>
        </authorList>
    </citation>
    <scope>NUCLEOTIDE SEQUENCE [LARGE SCALE GENOMIC DNA]</scope>
    <source>
        <tissue evidence="9">Whole blood</tissue>
    </source>
</reference>
<dbReference type="GO" id="GO:0006281">
    <property type="term" value="P:DNA repair"/>
    <property type="evidence" value="ECO:0007669"/>
    <property type="project" value="TreeGrafter"/>
</dbReference>
<dbReference type="GO" id="GO:0016607">
    <property type="term" value="C:nuclear speck"/>
    <property type="evidence" value="ECO:0007669"/>
    <property type="project" value="TreeGrafter"/>
</dbReference>
<dbReference type="GO" id="GO:0003677">
    <property type="term" value="F:DNA binding"/>
    <property type="evidence" value="ECO:0007669"/>
    <property type="project" value="UniProtKB-KW"/>
</dbReference>
<keyword evidence="4" id="KW-0539">Nucleus</keyword>
<evidence type="ECO:0000256" key="2">
    <source>
        <dbReference type="ARBA" id="ARBA00022705"/>
    </source>
</evidence>
<dbReference type="InterPro" id="IPR032245">
    <property type="entry name" value="RMI2"/>
</dbReference>
<dbReference type="Gene3D" id="2.40.50.140">
    <property type="entry name" value="Nucleic acid-binding proteins"/>
    <property type="match status" value="1"/>
</dbReference>
<dbReference type="OrthoDB" id="10024265at2759"/>
<evidence type="ECO:0000256" key="1">
    <source>
        <dbReference type="ARBA" id="ARBA00004123"/>
    </source>
</evidence>
<dbReference type="GO" id="GO:0043007">
    <property type="term" value="P:maintenance of rDNA"/>
    <property type="evidence" value="ECO:0007669"/>
    <property type="project" value="TreeGrafter"/>
</dbReference>
<organism evidence="9 10">
    <name type="scientific">Chelydra serpentina</name>
    <name type="common">Snapping turtle</name>
    <name type="synonym">Testudo serpentina</name>
    <dbReference type="NCBI Taxonomy" id="8475"/>
    <lineage>
        <taxon>Eukaryota</taxon>
        <taxon>Metazoa</taxon>
        <taxon>Chordata</taxon>
        <taxon>Craniata</taxon>
        <taxon>Vertebrata</taxon>
        <taxon>Euteleostomi</taxon>
        <taxon>Archelosauria</taxon>
        <taxon>Testudinata</taxon>
        <taxon>Testudines</taxon>
        <taxon>Cryptodira</taxon>
        <taxon>Durocryptodira</taxon>
        <taxon>Americhelydia</taxon>
        <taxon>Chelydroidea</taxon>
        <taxon>Chelydridae</taxon>
        <taxon>Chelydra</taxon>
    </lineage>
</organism>
<dbReference type="GO" id="GO:0005829">
    <property type="term" value="C:cytosol"/>
    <property type="evidence" value="ECO:0007669"/>
    <property type="project" value="TreeGrafter"/>
</dbReference>
<evidence type="ECO:0000256" key="4">
    <source>
        <dbReference type="ARBA" id="ARBA00023242"/>
    </source>
</evidence>
<name>A0A8T1T9C3_CHESE</name>
<dbReference type="Pfam" id="PF16100">
    <property type="entry name" value="RMI2"/>
    <property type="match status" value="1"/>
</dbReference>
<evidence type="ECO:0000313" key="10">
    <source>
        <dbReference type="Proteomes" id="UP000765507"/>
    </source>
</evidence>
<dbReference type="InterPro" id="IPR012340">
    <property type="entry name" value="NA-bd_OB-fold"/>
</dbReference>
<dbReference type="GO" id="GO:2000042">
    <property type="term" value="P:negative regulation of double-strand break repair via homologous recombination"/>
    <property type="evidence" value="ECO:0007669"/>
    <property type="project" value="TreeGrafter"/>
</dbReference>
<evidence type="ECO:0000256" key="8">
    <source>
        <dbReference type="ARBA" id="ARBA00069617"/>
    </source>
</evidence>
<comment type="caution">
    <text evidence="9">The sequence shown here is derived from an EMBL/GenBank/DDBJ whole genome shotgun (WGS) entry which is preliminary data.</text>
</comment>
<dbReference type="Proteomes" id="UP000765507">
    <property type="component" value="Unassembled WGS sequence"/>
</dbReference>
<evidence type="ECO:0000256" key="5">
    <source>
        <dbReference type="ARBA" id="ARBA00055932"/>
    </source>
</evidence>
<sequence length="149" mass="15760">QPGPGRAGCSMAGEPRSPPVKVLAAQLRRCRRAGGGPWLLGREAAGQGPLAVPVVWMQGTVLAVEAGGARGGSARLQDESGPFTVLGVERVPKGRPCLSAGKYVMVMGLVHSCNPEPILQAVKMTDLSDNPIHRSMWSFEVEDLHRNIS</sequence>
<protein>
    <recommendedName>
        <fullName evidence="8">RecQ-mediated genome instability protein 2</fullName>
    </recommendedName>
</protein>
<keyword evidence="3" id="KW-0238">DNA-binding</keyword>